<organism evidence="1 3">
    <name type="scientific">Pseudomonas tohonis</name>
    <dbReference type="NCBI Taxonomy" id="2725477"/>
    <lineage>
        <taxon>Bacteria</taxon>
        <taxon>Pseudomonadati</taxon>
        <taxon>Pseudomonadota</taxon>
        <taxon>Gammaproteobacteria</taxon>
        <taxon>Pseudomonadales</taxon>
        <taxon>Pseudomonadaceae</taxon>
        <taxon>Pseudomonas</taxon>
    </lineage>
</organism>
<evidence type="ECO:0008006" key="5">
    <source>
        <dbReference type="Google" id="ProtNLM"/>
    </source>
</evidence>
<dbReference type="AlphaFoldDB" id="A0A6J4E864"/>
<dbReference type="RefSeq" id="WP_111262898.1">
    <property type="nucleotide sequence ID" value="NZ_AP023189.1"/>
</dbReference>
<dbReference type="Proteomes" id="UP000509383">
    <property type="component" value="Chromosome"/>
</dbReference>
<evidence type="ECO:0000313" key="3">
    <source>
        <dbReference type="Proteomes" id="UP000509383"/>
    </source>
</evidence>
<keyword evidence="4" id="KW-1185">Reference proteome</keyword>
<dbReference type="EMBL" id="AP023189">
    <property type="protein sequence ID" value="BCG24711.1"/>
    <property type="molecule type" value="Genomic_DNA"/>
</dbReference>
<proteinExistence type="predicted"/>
<name>A0A6J4E864_9PSED</name>
<dbReference type="EMBL" id="BQKM01000003">
    <property type="protein sequence ID" value="GJN51930.1"/>
    <property type="molecule type" value="Genomic_DNA"/>
</dbReference>
<evidence type="ECO:0000313" key="2">
    <source>
        <dbReference type="EMBL" id="GJN51930.1"/>
    </source>
</evidence>
<evidence type="ECO:0000313" key="1">
    <source>
        <dbReference type="EMBL" id="BCG24711.1"/>
    </source>
</evidence>
<sequence>MTLGMADIGKLFTLYMPAYMCEATRLDSGTLSLQFTGRADLDVITLHGMTLAELSSPLAIRQLSKVLNEEFAIAIANRRSFRPRTCGA</sequence>
<evidence type="ECO:0000313" key="4">
    <source>
        <dbReference type="Proteomes" id="UP001054892"/>
    </source>
</evidence>
<accession>A0A6J4E864</accession>
<gene>
    <name evidence="1" type="ORF">TUM18999_29020</name>
    <name evidence="2" type="ORF">TUM20286_16820</name>
</gene>
<protein>
    <recommendedName>
        <fullName evidence="5">DUF1652 domain-containing protein</fullName>
    </recommendedName>
</protein>
<dbReference type="KEGG" id="ptw:TUM18999_29020"/>
<dbReference type="Proteomes" id="UP001054892">
    <property type="component" value="Unassembled WGS sequence"/>
</dbReference>
<reference evidence="1 3" key="1">
    <citation type="submission" date="2020-05" db="EMBL/GenBank/DDBJ databases">
        <title>Characterization of novel class B3 metallo-beta-lactamase from novel Pseudomonas species.</title>
        <authorList>
            <person name="Yamada K."/>
            <person name="Aoki K."/>
            <person name="Ishii Y."/>
        </authorList>
    </citation>
    <scope>NUCLEOTIDE SEQUENCE [LARGE SCALE GENOMIC DNA]</scope>
    <source>
        <strain evidence="1 3">TUM18999</strain>
        <strain evidence="2 4">TUM20286</strain>
    </source>
</reference>